<keyword evidence="4 5" id="KW-0067">ATP-binding</keyword>
<sequence length="1049" mass="115281">MVETEDVLTSCTLPAEPPSVPVVLRSRFEGLVLLGRGGMGSVYRARDKQLGRDVALKFLHASDAETNRKLLREARSQARLEHENACKVYEAAALGDRPYIVMQYIDGDPLDVASARMTLEEKVRVMLQVSAALHVAHRLGIIHRDVKPHNIMVERGEDGACKPYITDFGIARDIREASPSTTCSFAGTPGYMAPEQAEGDPHALDRRTDVYALGATLYDLLAGRPPFEGNLMEVLQSLLLDEPTPLRKVRPELPEDLEAVVMKCLEREPGRRYESARAFGDDLARFLDGVPVKARRASLGYVLWKTARRHKARVALGAALVVTAAVLLVLWFGERRAAAERTAIARELGEDVKEMELFLRHAQVMPLHDIERERDIVRQRLRGIERRMTLLGPAAEGPGHDALGRGFLALHEPEEALSHLRHAYDAGYTQPALWYAMGLALVELHQKALEETKRIQDHERRDARIASLAAEYKEPALAHLRASLGARFESPAFVEGLIALHEGKNDVALEKAREAFRQSPWLHEAKKLEGDALFAEGSRFRRDAAFDLDRMMLAFEPAAAAYAAAAEIARSDPAIHEAECELWIQVVLASDARPALLRPSFEKARRACDRAIAADAQRSSARLEMALLHSIFAFRTVHGPETTEPEPIIREAITRAEDAARVRADDAMAHYLVGAAHRTKFLYLMSRGLDAREAMGRAVAAYEEAIRLDPGFLWPYNEVCSSYAERARIEASRGVDPGASVERAVARCDEAIARDPSFTYPAINKALAFFRRAQYLAWQGRSPESAVASALASAAAVHETNALDSANLSAWALWIEATHAEGAGRDPRPSLERAAGFVREMERLGPPSASREIQGLLAMTEASWLVGQGKDPTAALGTARASFRALVAAAPWDADARLNEARVKRLDLRWAVSKGRADAAAFEDAIEPLRRLLAEERADPHLYQTLAELHELRAGWLAARNQPADRDLASGIALCDAALARNPRMATALATKGALRLAQARASGDEEAATHGRGEARALFESALRENPLLARERGAALAEAEAKPNAAR</sequence>
<dbReference type="AlphaFoldDB" id="A0A9X4AUA8"/>
<evidence type="ECO:0000256" key="1">
    <source>
        <dbReference type="ARBA" id="ARBA00022679"/>
    </source>
</evidence>
<dbReference type="PROSITE" id="PS00107">
    <property type="entry name" value="PROTEIN_KINASE_ATP"/>
    <property type="match status" value="1"/>
</dbReference>
<dbReference type="Gene3D" id="3.30.200.20">
    <property type="entry name" value="Phosphorylase Kinase, domain 1"/>
    <property type="match status" value="1"/>
</dbReference>
<accession>A0A9X4AUA8</accession>
<evidence type="ECO:0000313" key="9">
    <source>
        <dbReference type="Proteomes" id="UP001151081"/>
    </source>
</evidence>
<keyword evidence="1" id="KW-0808">Transferase</keyword>
<dbReference type="InterPro" id="IPR017441">
    <property type="entry name" value="Protein_kinase_ATP_BS"/>
</dbReference>
<feature type="domain" description="Protein kinase" evidence="7">
    <location>
        <begin position="28"/>
        <end position="287"/>
    </location>
</feature>
<feature type="binding site" evidence="5">
    <location>
        <position position="57"/>
    </location>
    <ligand>
        <name>ATP</name>
        <dbReference type="ChEBI" id="CHEBI:30616"/>
    </ligand>
</feature>
<dbReference type="PROSITE" id="PS00108">
    <property type="entry name" value="PROTEIN_KINASE_ST"/>
    <property type="match status" value="1"/>
</dbReference>
<evidence type="ECO:0000256" key="3">
    <source>
        <dbReference type="ARBA" id="ARBA00022777"/>
    </source>
</evidence>
<keyword evidence="9" id="KW-1185">Reference proteome</keyword>
<reference evidence="8 9" key="1">
    <citation type="submission" date="2021-04" db="EMBL/GenBank/DDBJ databases">
        <title>Genome analysis of Polyangium sp.</title>
        <authorList>
            <person name="Li Y."/>
            <person name="Wang J."/>
        </authorList>
    </citation>
    <scope>NUCLEOTIDE SEQUENCE [LARGE SCALE GENOMIC DNA]</scope>
    <source>
        <strain evidence="8 9">SDU14</strain>
    </source>
</reference>
<dbReference type="RefSeq" id="WP_272422746.1">
    <property type="nucleotide sequence ID" value="NZ_JAGTJJ010000025.1"/>
</dbReference>
<name>A0A9X4AUA8_9BACT</name>
<evidence type="ECO:0000259" key="7">
    <source>
        <dbReference type="PROSITE" id="PS50011"/>
    </source>
</evidence>
<dbReference type="PROSITE" id="PS50011">
    <property type="entry name" value="PROTEIN_KINASE_DOM"/>
    <property type="match status" value="1"/>
</dbReference>
<dbReference type="InterPro" id="IPR011009">
    <property type="entry name" value="Kinase-like_dom_sf"/>
</dbReference>
<dbReference type="SUPFAM" id="SSF48452">
    <property type="entry name" value="TPR-like"/>
    <property type="match status" value="2"/>
</dbReference>
<keyword evidence="6" id="KW-0472">Membrane</keyword>
<evidence type="ECO:0000256" key="2">
    <source>
        <dbReference type="ARBA" id="ARBA00022741"/>
    </source>
</evidence>
<dbReference type="InterPro" id="IPR000719">
    <property type="entry name" value="Prot_kinase_dom"/>
</dbReference>
<feature type="transmembrane region" description="Helical" evidence="6">
    <location>
        <begin position="314"/>
        <end position="333"/>
    </location>
</feature>
<dbReference type="GO" id="GO:0004674">
    <property type="term" value="F:protein serine/threonine kinase activity"/>
    <property type="evidence" value="ECO:0007669"/>
    <property type="project" value="UniProtKB-KW"/>
</dbReference>
<keyword evidence="6" id="KW-1133">Transmembrane helix</keyword>
<dbReference type="PANTHER" id="PTHR43289:SF6">
    <property type="entry name" value="SERINE_THREONINE-PROTEIN KINASE NEKL-3"/>
    <property type="match status" value="1"/>
</dbReference>
<keyword evidence="8" id="KW-0723">Serine/threonine-protein kinase</keyword>
<dbReference type="GO" id="GO:0005524">
    <property type="term" value="F:ATP binding"/>
    <property type="evidence" value="ECO:0007669"/>
    <property type="project" value="UniProtKB-UniRule"/>
</dbReference>
<evidence type="ECO:0000256" key="6">
    <source>
        <dbReference type="SAM" id="Phobius"/>
    </source>
</evidence>
<dbReference type="Gene3D" id="1.25.40.10">
    <property type="entry name" value="Tetratricopeptide repeat domain"/>
    <property type="match status" value="1"/>
</dbReference>
<evidence type="ECO:0000256" key="4">
    <source>
        <dbReference type="ARBA" id="ARBA00022840"/>
    </source>
</evidence>
<dbReference type="SUPFAM" id="SSF56112">
    <property type="entry name" value="Protein kinase-like (PK-like)"/>
    <property type="match status" value="1"/>
</dbReference>
<comment type="caution">
    <text evidence="8">The sequence shown here is derived from an EMBL/GenBank/DDBJ whole genome shotgun (WGS) entry which is preliminary data.</text>
</comment>
<proteinExistence type="predicted"/>
<gene>
    <name evidence="8" type="ORF">KEG57_31455</name>
</gene>
<keyword evidence="3 8" id="KW-0418">Kinase</keyword>
<keyword evidence="2 5" id="KW-0547">Nucleotide-binding</keyword>
<dbReference type="InterPro" id="IPR011990">
    <property type="entry name" value="TPR-like_helical_dom_sf"/>
</dbReference>
<dbReference type="Proteomes" id="UP001151081">
    <property type="component" value="Unassembled WGS sequence"/>
</dbReference>
<protein>
    <submittedName>
        <fullName evidence="8">Serine/threonine protein kinase</fullName>
    </submittedName>
</protein>
<dbReference type="PANTHER" id="PTHR43289">
    <property type="entry name" value="MITOGEN-ACTIVATED PROTEIN KINASE KINASE KINASE 20-RELATED"/>
    <property type="match status" value="1"/>
</dbReference>
<organism evidence="8 9">
    <name type="scientific">Polyangium jinanense</name>
    <dbReference type="NCBI Taxonomy" id="2829994"/>
    <lineage>
        <taxon>Bacteria</taxon>
        <taxon>Pseudomonadati</taxon>
        <taxon>Myxococcota</taxon>
        <taxon>Polyangia</taxon>
        <taxon>Polyangiales</taxon>
        <taxon>Polyangiaceae</taxon>
        <taxon>Polyangium</taxon>
    </lineage>
</organism>
<evidence type="ECO:0000313" key="8">
    <source>
        <dbReference type="EMBL" id="MDC3985039.1"/>
    </source>
</evidence>
<evidence type="ECO:0000256" key="5">
    <source>
        <dbReference type="PROSITE-ProRule" id="PRU10141"/>
    </source>
</evidence>
<dbReference type="EMBL" id="JAGTJJ010000025">
    <property type="protein sequence ID" value="MDC3985039.1"/>
    <property type="molecule type" value="Genomic_DNA"/>
</dbReference>
<dbReference type="Pfam" id="PF00069">
    <property type="entry name" value="Pkinase"/>
    <property type="match status" value="1"/>
</dbReference>
<keyword evidence="6" id="KW-0812">Transmembrane</keyword>
<dbReference type="CDD" id="cd14014">
    <property type="entry name" value="STKc_PknB_like"/>
    <property type="match status" value="1"/>
</dbReference>
<dbReference type="InterPro" id="IPR008271">
    <property type="entry name" value="Ser/Thr_kinase_AS"/>
</dbReference>
<dbReference type="SMART" id="SM00220">
    <property type="entry name" value="S_TKc"/>
    <property type="match status" value="1"/>
</dbReference>
<dbReference type="Gene3D" id="1.10.510.10">
    <property type="entry name" value="Transferase(Phosphotransferase) domain 1"/>
    <property type="match status" value="1"/>
</dbReference>